<evidence type="ECO:0000313" key="6">
    <source>
        <dbReference type="Proteomes" id="UP001431783"/>
    </source>
</evidence>
<comment type="caution">
    <text evidence="5">The sequence shown here is derived from an EMBL/GenBank/DDBJ whole genome shotgun (WGS) entry which is preliminary data.</text>
</comment>
<evidence type="ECO:0000313" key="5">
    <source>
        <dbReference type="EMBL" id="KAK9892932.1"/>
    </source>
</evidence>
<dbReference type="AlphaFoldDB" id="A0AAW1VB88"/>
<keyword evidence="6" id="KW-1185">Reference proteome</keyword>
<protein>
    <submittedName>
        <fullName evidence="5">Uncharacterized protein</fullName>
    </submittedName>
</protein>
<dbReference type="GO" id="GO:1990904">
    <property type="term" value="C:ribonucleoprotein complex"/>
    <property type="evidence" value="ECO:0007669"/>
    <property type="project" value="UniProtKB-KW"/>
</dbReference>
<dbReference type="EMBL" id="JARQZJ010000141">
    <property type="protein sequence ID" value="KAK9892932.1"/>
    <property type="molecule type" value="Genomic_DNA"/>
</dbReference>
<gene>
    <name evidence="5" type="ORF">WA026_022803</name>
</gene>
<keyword evidence="4" id="KW-0687">Ribonucleoprotein</keyword>
<proteinExistence type="inferred from homology"/>
<accession>A0AAW1VB88</accession>
<dbReference type="GO" id="GO:0005840">
    <property type="term" value="C:ribosome"/>
    <property type="evidence" value="ECO:0007669"/>
    <property type="project" value="UniProtKB-KW"/>
</dbReference>
<comment type="function">
    <text evidence="1">Plays an important role in the elongation step of protein synthesis.</text>
</comment>
<sequence length="130" mass="15038">MSVRKKFICRFSCQIFLTYCCRKILTFLEASNLKIGLYWSGLFAKVLEQVNIKNVSYRVGSVVGSGLTRDKWSKQILQEQDLLLTEASRAAASVEGKKRKENLKNLMMRWVLNCSIKFSNYLVTKYQYGC</sequence>
<evidence type="ECO:0000256" key="1">
    <source>
        <dbReference type="ARBA" id="ARBA00003362"/>
    </source>
</evidence>
<evidence type="ECO:0000256" key="3">
    <source>
        <dbReference type="ARBA" id="ARBA00022980"/>
    </source>
</evidence>
<dbReference type="InterPro" id="IPR038716">
    <property type="entry name" value="P1/P2_N_sf"/>
</dbReference>
<reference evidence="5 6" key="1">
    <citation type="submission" date="2023-03" db="EMBL/GenBank/DDBJ databases">
        <title>Genome insight into feeding habits of ladybird beetles.</title>
        <authorList>
            <person name="Li H.-S."/>
            <person name="Huang Y.-H."/>
            <person name="Pang H."/>
        </authorList>
    </citation>
    <scope>NUCLEOTIDE SEQUENCE [LARGE SCALE GENOMIC DNA]</scope>
    <source>
        <strain evidence="5">SYSU_2023b</strain>
        <tissue evidence="5">Whole body</tissue>
    </source>
</reference>
<dbReference type="Proteomes" id="UP001431783">
    <property type="component" value="Unassembled WGS sequence"/>
</dbReference>
<name>A0AAW1VB88_9CUCU</name>
<evidence type="ECO:0000256" key="4">
    <source>
        <dbReference type="ARBA" id="ARBA00023274"/>
    </source>
</evidence>
<organism evidence="5 6">
    <name type="scientific">Henosepilachna vigintioctopunctata</name>
    <dbReference type="NCBI Taxonomy" id="420089"/>
    <lineage>
        <taxon>Eukaryota</taxon>
        <taxon>Metazoa</taxon>
        <taxon>Ecdysozoa</taxon>
        <taxon>Arthropoda</taxon>
        <taxon>Hexapoda</taxon>
        <taxon>Insecta</taxon>
        <taxon>Pterygota</taxon>
        <taxon>Neoptera</taxon>
        <taxon>Endopterygota</taxon>
        <taxon>Coleoptera</taxon>
        <taxon>Polyphaga</taxon>
        <taxon>Cucujiformia</taxon>
        <taxon>Coccinelloidea</taxon>
        <taxon>Coccinellidae</taxon>
        <taxon>Epilachninae</taxon>
        <taxon>Epilachnini</taxon>
        <taxon>Henosepilachna</taxon>
    </lineage>
</organism>
<dbReference type="Gene3D" id="1.10.10.1410">
    <property type="match status" value="1"/>
</dbReference>
<comment type="similarity">
    <text evidence="2">Belongs to the eukaryotic ribosomal protein P1/P2 family.</text>
</comment>
<keyword evidence="3" id="KW-0689">Ribosomal protein</keyword>
<evidence type="ECO:0000256" key="2">
    <source>
        <dbReference type="ARBA" id="ARBA00005436"/>
    </source>
</evidence>